<keyword evidence="3" id="KW-1003">Cell membrane</keyword>
<evidence type="ECO:0000256" key="2">
    <source>
        <dbReference type="ARBA" id="ARBA00022448"/>
    </source>
</evidence>
<feature type="transmembrane region" description="Helical" evidence="7">
    <location>
        <begin position="27"/>
        <end position="45"/>
    </location>
</feature>
<reference evidence="9 10" key="1">
    <citation type="submission" date="2021-03" db="EMBL/GenBank/DDBJ databases">
        <title>Genomic Encyclopedia of Type Strains, Phase IV (KMG-IV): sequencing the most valuable type-strain genomes for metagenomic binning, comparative biology and taxonomic classification.</title>
        <authorList>
            <person name="Goeker M."/>
        </authorList>
    </citation>
    <scope>NUCLEOTIDE SEQUENCE [LARGE SCALE GENOMIC DNA]</scope>
    <source>
        <strain evidence="9 10">DSM 26048</strain>
    </source>
</reference>
<comment type="similarity">
    <text evidence="7">Belongs to the binding-protein-dependent transport system permease family.</text>
</comment>
<organism evidence="9 10">
    <name type="scientific">Paenibacillus eucommiae</name>
    <dbReference type="NCBI Taxonomy" id="1355755"/>
    <lineage>
        <taxon>Bacteria</taxon>
        <taxon>Bacillati</taxon>
        <taxon>Bacillota</taxon>
        <taxon>Bacilli</taxon>
        <taxon>Bacillales</taxon>
        <taxon>Paenibacillaceae</taxon>
        <taxon>Paenibacillus</taxon>
    </lineage>
</organism>
<dbReference type="Proteomes" id="UP001519287">
    <property type="component" value="Unassembled WGS sequence"/>
</dbReference>
<dbReference type="RefSeq" id="WP_209975596.1">
    <property type="nucleotide sequence ID" value="NZ_JAGGLB010000020.1"/>
</dbReference>
<keyword evidence="4 7" id="KW-0812">Transmembrane</keyword>
<keyword evidence="10" id="KW-1185">Reference proteome</keyword>
<accession>A0ABS4J1M0</accession>
<evidence type="ECO:0000259" key="8">
    <source>
        <dbReference type="PROSITE" id="PS50928"/>
    </source>
</evidence>
<comment type="caution">
    <text evidence="9">The sequence shown here is derived from an EMBL/GenBank/DDBJ whole genome shotgun (WGS) entry which is preliminary data.</text>
</comment>
<feature type="transmembrane region" description="Helical" evidence="7">
    <location>
        <begin position="282"/>
        <end position="303"/>
    </location>
</feature>
<evidence type="ECO:0000256" key="5">
    <source>
        <dbReference type="ARBA" id="ARBA00022989"/>
    </source>
</evidence>
<gene>
    <name evidence="9" type="ORF">J2Z66_005343</name>
</gene>
<evidence type="ECO:0000313" key="9">
    <source>
        <dbReference type="EMBL" id="MBP1993717.1"/>
    </source>
</evidence>
<keyword evidence="5 7" id="KW-1133">Transmembrane helix</keyword>
<feature type="domain" description="ABC transmembrane type-1" evidence="8">
    <location>
        <begin position="88"/>
        <end position="303"/>
    </location>
</feature>
<evidence type="ECO:0000256" key="6">
    <source>
        <dbReference type="ARBA" id="ARBA00023136"/>
    </source>
</evidence>
<protein>
    <submittedName>
        <fullName evidence="9">Aldouronate transport system permease protein</fullName>
    </submittedName>
</protein>
<evidence type="ECO:0000256" key="7">
    <source>
        <dbReference type="RuleBase" id="RU363032"/>
    </source>
</evidence>
<name>A0ABS4J1M0_9BACL</name>
<dbReference type="InterPro" id="IPR035906">
    <property type="entry name" value="MetI-like_sf"/>
</dbReference>
<keyword evidence="2 7" id="KW-0813">Transport</keyword>
<feature type="transmembrane region" description="Helical" evidence="7">
    <location>
        <begin position="225"/>
        <end position="246"/>
    </location>
</feature>
<evidence type="ECO:0000256" key="3">
    <source>
        <dbReference type="ARBA" id="ARBA00022475"/>
    </source>
</evidence>
<comment type="subcellular location">
    <subcellularLocation>
        <location evidence="1 7">Cell membrane</location>
        <topology evidence="1 7">Multi-pass membrane protein</topology>
    </subcellularLocation>
</comment>
<keyword evidence="6 7" id="KW-0472">Membrane</keyword>
<dbReference type="PANTHER" id="PTHR43227">
    <property type="entry name" value="BLL4140 PROTEIN"/>
    <property type="match status" value="1"/>
</dbReference>
<proteinExistence type="inferred from homology"/>
<feature type="transmembrane region" description="Helical" evidence="7">
    <location>
        <begin position="168"/>
        <end position="186"/>
    </location>
</feature>
<dbReference type="PANTHER" id="PTHR43227:SF11">
    <property type="entry name" value="BLL4140 PROTEIN"/>
    <property type="match status" value="1"/>
</dbReference>
<dbReference type="Pfam" id="PF00528">
    <property type="entry name" value="BPD_transp_1"/>
    <property type="match status" value="1"/>
</dbReference>
<dbReference type="InterPro" id="IPR050809">
    <property type="entry name" value="UgpAE/MalFG_permease"/>
</dbReference>
<dbReference type="Gene3D" id="1.10.3720.10">
    <property type="entry name" value="MetI-like"/>
    <property type="match status" value="1"/>
</dbReference>
<feature type="transmembrane region" description="Helical" evidence="7">
    <location>
        <begin position="92"/>
        <end position="116"/>
    </location>
</feature>
<dbReference type="EMBL" id="JAGGLB010000020">
    <property type="protein sequence ID" value="MBP1993717.1"/>
    <property type="molecule type" value="Genomic_DNA"/>
</dbReference>
<dbReference type="InterPro" id="IPR000515">
    <property type="entry name" value="MetI-like"/>
</dbReference>
<dbReference type="CDD" id="cd06261">
    <property type="entry name" value="TM_PBP2"/>
    <property type="match status" value="1"/>
</dbReference>
<evidence type="ECO:0000313" key="10">
    <source>
        <dbReference type="Proteomes" id="UP001519287"/>
    </source>
</evidence>
<sequence length="316" mass="35955">MKVEMSHKINVKVPWFARLRKDWRRQLILFALIIPAIAYTVIFNYKPIYGVIMAFQDYDLLKGLSGSKFVGLDNFKAFLEDPDFKNALRNTVAISLLNLLIGFPIPIVFALLLNEFRFQKMKKVVQSITYLPHFISWVIISGLLYNLLDQDSGSFNRILSWFGVESIGFFREPSYFWIIFILSALWKEMGWNSILYLSAMTSINPELYEAASVDGAGKIKRALHITIPGIMPTIIILFILSVSSLFSSSFDALYPMRNVMIASTSDTIDVFTYFKGVRLGEYGYATAVGLTQSLIGLLLLFTVNKTMKKLTGYSLF</sequence>
<dbReference type="PROSITE" id="PS50928">
    <property type="entry name" value="ABC_TM1"/>
    <property type="match status" value="1"/>
</dbReference>
<dbReference type="SUPFAM" id="SSF161098">
    <property type="entry name" value="MetI-like"/>
    <property type="match status" value="1"/>
</dbReference>
<evidence type="ECO:0000256" key="4">
    <source>
        <dbReference type="ARBA" id="ARBA00022692"/>
    </source>
</evidence>
<evidence type="ECO:0000256" key="1">
    <source>
        <dbReference type="ARBA" id="ARBA00004651"/>
    </source>
</evidence>
<feature type="transmembrane region" description="Helical" evidence="7">
    <location>
        <begin position="128"/>
        <end position="148"/>
    </location>
</feature>